<keyword evidence="4" id="KW-0547">Nucleotide-binding</keyword>
<dbReference type="InterPro" id="IPR014001">
    <property type="entry name" value="Helicase_ATP-bd"/>
</dbReference>
<dbReference type="SMART" id="SM00490">
    <property type="entry name" value="HELICc"/>
    <property type="match status" value="1"/>
</dbReference>
<dbReference type="InterPro" id="IPR050742">
    <property type="entry name" value="Helicase_Restrict-Modif_Enz"/>
</dbReference>
<dbReference type="Gene3D" id="3.40.50.300">
    <property type="entry name" value="P-loop containing nucleotide triphosphate hydrolases"/>
    <property type="match status" value="2"/>
</dbReference>
<keyword evidence="4" id="KW-0347">Helicase</keyword>
<evidence type="ECO:0000259" key="1">
    <source>
        <dbReference type="PROSITE" id="PS50035"/>
    </source>
</evidence>
<keyword evidence="4" id="KW-0067">ATP-binding</keyword>
<dbReference type="Proteomes" id="UP001596047">
    <property type="component" value="Unassembled WGS sequence"/>
</dbReference>
<keyword evidence="5" id="KW-1185">Reference proteome</keyword>
<dbReference type="SUPFAM" id="SSF52540">
    <property type="entry name" value="P-loop containing nucleoside triphosphate hydrolases"/>
    <property type="match status" value="1"/>
</dbReference>
<dbReference type="InterPro" id="IPR001650">
    <property type="entry name" value="Helicase_C-like"/>
</dbReference>
<dbReference type="CDD" id="cd18032">
    <property type="entry name" value="DEXHc_RE_I_III_res"/>
    <property type="match status" value="1"/>
</dbReference>
<dbReference type="Pfam" id="PF13091">
    <property type="entry name" value="PLDc_2"/>
    <property type="match status" value="1"/>
</dbReference>
<dbReference type="InterPro" id="IPR006935">
    <property type="entry name" value="Helicase/UvrB_N"/>
</dbReference>
<dbReference type="CDD" id="cd18799">
    <property type="entry name" value="SF2_C_EcoAI-like"/>
    <property type="match status" value="1"/>
</dbReference>
<evidence type="ECO:0000259" key="2">
    <source>
        <dbReference type="PROSITE" id="PS51192"/>
    </source>
</evidence>
<dbReference type="RefSeq" id="WP_379187138.1">
    <property type="nucleotide sequence ID" value="NZ_JBHSOW010000018.1"/>
</dbReference>
<name>A0ABW0VRT5_9BACL</name>
<dbReference type="PROSITE" id="PS51192">
    <property type="entry name" value="HELICASE_ATP_BIND_1"/>
    <property type="match status" value="1"/>
</dbReference>
<dbReference type="InterPro" id="IPR001736">
    <property type="entry name" value="PLipase_D/transphosphatidylase"/>
</dbReference>
<dbReference type="GO" id="GO:0004386">
    <property type="term" value="F:helicase activity"/>
    <property type="evidence" value="ECO:0007669"/>
    <property type="project" value="UniProtKB-KW"/>
</dbReference>
<protein>
    <submittedName>
        <fullName evidence="4">DEAD/DEAH box helicase family protein</fullName>
    </submittedName>
</protein>
<feature type="domain" description="Helicase C-terminal" evidence="3">
    <location>
        <begin position="423"/>
        <end position="571"/>
    </location>
</feature>
<dbReference type="SMART" id="SM00487">
    <property type="entry name" value="DEXDc"/>
    <property type="match status" value="1"/>
</dbReference>
<proteinExistence type="predicted"/>
<comment type="caution">
    <text evidence="4">The sequence shown here is derived from an EMBL/GenBank/DDBJ whole genome shotgun (WGS) entry which is preliminary data.</text>
</comment>
<organism evidence="4 5">
    <name type="scientific">Paenibacillus solisilvae</name>
    <dbReference type="NCBI Taxonomy" id="2486751"/>
    <lineage>
        <taxon>Bacteria</taxon>
        <taxon>Bacillati</taxon>
        <taxon>Bacillota</taxon>
        <taxon>Bacilli</taxon>
        <taxon>Bacillales</taxon>
        <taxon>Paenibacillaceae</taxon>
        <taxon>Paenibacillus</taxon>
    </lineage>
</organism>
<dbReference type="SUPFAM" id="SSF56024">
    <property type="entry name" value="Phospholipase D/nuclease"/>
    <property type="match status" value="1"/>
</dbReference>
<reference evidence="5" key="1">
    <citation type="journal article" date="2019" name="Int. J. Syst. Evol. Microbiol.">
        <title>The Global Catalogue of Microorganisms (GCM) 10K type strain sequencing project: providing services to taxonomists for standard genome sequencing and annotation.</title>
        <authorList>
            <consortium name="The Broad Institute Genomics Platform"/>
            <consortium name="The Broad Institute Genome Sequencing Center for Infectious Disease"/>
            <person name="Wu L."/>
            <person name="Ma J."/>
        </authorList>
    </citation>
    <scope>NUCLEOTIDE SEQUENCE [LARGE SCALE GENOMIC DNA]</scope>
    <source>
        <strain evidence="5">CGMCC 1.3240</strain>
    </source>
</reference>
<keyword evidence="4" id="KW-0378">Hydrolase</keyword>
<gene>
    <name evidence="4" type="ORF">ACFPYJ_05620</name>
</gene>
<dbReference type="EMBL" id="JBHSOW010000018">
    <property type="protein sequence ID" value="MFC5648612.1"/>
    <property type="molecule type" value="Genomic_DNA"/>
</dbReference>
<dbReference type="PANTHER" id="PTHR47396:SF1">
    <property type="entry name" value="ATP-DEPENDENT HELICASE IRC3-RELATED"/>
    <property type="match status" value="1"/>
</dbReference>
<dbReference type="Pfam" id="PF04851">
    <property type="entry name" value="ResIII"/>
    <property type="match status" value="1"/>
</dbReference>
<dbReference type="InterPro" id="IPR027417">
    <property type="entry name" value="P-loop_NTPase"/>
</dbReference>
<evidence type="ECO:0000313" key="5">
    <source>
        <dbReference type="Proteomes" id="UP001596047"/>
    </source>
</evidence>
<feature type="domain" description="Helicase ATP-binding" evidence="2">
    <location>
        <begin position="229"/>
        <end position="377"/>
    </location>
</feature>
<evidence type="ECO:0000259" key="3">
    <source>
        <dbReference type="PROSITE" id="PS51194"/>
    </source>
</evidence>
<dbReference type="Pfam" id="PF00271">
    <property type="entry name" value="Helicase_C"/>
    <property type="match status" value="1"/>
</dbReference>
<dbReference type="PANTHER" id="PTHR47396">
    <property type="entry name" value="TYPE I RESTRICTION ENZYME ECOKI R PROTEIN"/>
    <property type="match status" value="1"/>
</dbReference>
<dbReference type="InterPro" id="IPR025202">
    <property type="entry name" value="PLD-like_dom"/>
</dbReference>
<accession>A0ABW0VRT5</accession>
<dbReference type="PROSITE" id="PS51194">
    <property type="entry name" value="HELICASE_CTER"/>
    <property type="match status" value="1"/>
</dbReference>
<dbReference type="Gene3D" id="3.30.870.10">
    <property type="entry name" value="Endonuclease Chain A"/>
    <property type="match status" value="1"/>
</dbReference>
<dbReference type="PROSITE" id="PS50035">
    <property type="entry name" value="PLD"/>
    <property type="match status" value="1"/>
</dbReference>
<sequence length="811" mass="93928">MPDIKLITENLVDELIPGIERASGIYIMTSFVMKSGVQILSPYLKAAAERGADIKILCGDYLFITQPDGLRELVNIDTRIEARLWHSRGASFHPKAYLMDYDHGAGLLIVGSSNLSRSAFRLGVEWNLAMNAEAEPYTFQVALDKFMNNFYDECTVTLHQETILLYEKEYLIQRQKSPVLVRTITEIEESELMLPHKETEANDHGEIQPIAHIVEPRPAQKQALDALDKTVEEQYDKAMVVMATGLGKTYLAAFFAQRYRRVLFVAHREEILHQAQRSFQTVMPERNVGLYNGIEKDVSADNVFASIYTLGMKNHREQFAPDAFDLIVVDEFHHAAAKTYQSILNYFRPLFLLGITATPDRMDGKDVFALCGGNVAFQLHFLEAIKRQWLCPFRYYGVYDETDYTAISWIGSRYDEEELLAAQLRDEMAETIFNAWKQHKQTRTIAFCSSIRQANFLTSYFIQQGIPCLSLHSRTTEMSRSEAINKLTRGSMEVIFTVDLFNEGVDIPAVDTLLFVRPTESLTIFTQQIGRGLRLHMGKAYCTIIDLIGNYRNADIKLNLFAMDSAEAEKGKQPKIIPEVPIGCELHIDLNVINLLEELSRKKQPRKDKLRTAYFNLKHELGRRPTYLELHLQGREPSREYWQEFRSYANFLSWAEELDVKETEIFLRYEHWLKEVESTVMSKSYKMTVLLYMLERSAAEWLRPISPLEVAPFFHHYYIEKEFRKRIDFSDAESTKLWNYDENKVAKLVATMPMTKWSGSSKGLITFENGFFTLNFEVLPEDMAMLHAWTKEICMYRLHTHFERRGNTEFR</sequence>
<evidence type="ECO:0000313" key="4">
    <source>
        <dbReference type="EMBL" id="MFC5648612.1"/>
    </source>
</evidence>
<feature type="domain" description="PLD phosphodiesterase" evidence="1">
    <location>
        <begin position="88"/>
        <end position="119"/>
    </location>
</feature>